<dbReference type="CTD" id="78777588"/>
<comment type="caution">
    <text evidence="1">The sequence shown here is derived from an EMBL/GenBank/DDBJ whole genome shotgun (WGS) entry which is preliminary data.</text>
</comment>
<reference evidence="1 2" key="1">
    <citation type="submission" date="2019-12" db="EMBL/GenBank/DDBJ databases">
        <title>Chromosome-level assembly of the Caenorhabditis remanei genome.</title>
        <authorList>
            <person name="Teterina A.A."/>
            <person name="Willis J.H."/>
            <person name="Phillips P.C."/>
        </authorList>
    </citation>
    <scope>NUCLEOTIDE SEQUENCE [LARGE SCALE GENOMIC DNA]</scope>
    <source>
        <strain evidence="1 2">PX506</strain>
        <tissue evidence="1">Whole organism</tissue>
    </source>
</reference>
<gene>
    <name evidence="1" type="ORF">GCK72_022862</name>
</gene>
<accession>A0A6A5FUW7</accession>
<evidence type="ECO:0000313" key="1">
    <source>
        <dbReference type="EMBL" id="KAF1746408.1"/>
    </source>
</evidence>
<name>A0A6A5FUW7_CAERE</name>
<dbReference type="RefSeq" id="XP_053578669.1">
    <property type="nucleotide sequence ID" value="XM_053735103.1"/>
</dbReference>
<protein>
    <submittedName>
        <fullName evidence="1">Uncharacterized protein</fullName>
    </submittedName>
</protein>
<dbReference type="KEGG" id="crq:GCK72_022862"/>
<sequence>MIRIGDRLGWLVREPSLLSARARICGVVDMMLSVRTTSLPRFAVGPVTAAEEAIGGAVAAAGGAVDGPSEIQNIIFQITEYYMRALKFYYL</sequence>
<dbReference type="GeneID" id="78777588"/>
<dbReference type="Proteomes" id="UP000483820">
    <property type="component" value="Chromosome X"/>
</dbReference>
<organism evidence="1 2">
    <name type="scientific">Caenorhabditis remanei</name>
    <name type="common">Caenorhabditis vulgaris</name>
    <dbReference type="NCBI Taxonomy" id="31234"/>
    <lineage>
        <taxon>Eukaryota</taxon>
        <taxon>Metazoa</taxon>
        <taxon>Ecdysozoa</taxon>
        <taxon>Nematoda</taxon>
        <taxon>Chromadorea</taxon>
        <taxon>Rhabditida</taxon>
        <taxon>Rhabditina</taxon>
        <taxon>Rhabditomorpha</taxon>
        <taxon>Rhabditoidea</taxon>
        <taxon>Rhabditidae</taxon>
        <taxon>Peloderinae</taxon>
        <taxon>Caenorhabditis</taxon>
    </lineage>
</organism>
<dbReference type="AlphaFoldDB" id="A0A6A5FUW7"/>
<dbReference type="EMBL" id="WUAV01000006">
    <property type="protein sequence ID" value="KAF1746408.1"/>
    <property type="molecule type" value="Genomic_DNA"/>
</dbReference>
<proteinExistence type="predicted"/>
<evidence type="ECO:0000313" key="2">
    <source>
        <dbReference type="Proteomes" id="UP000483820"/>
    </source>
</evidence>